<keyword evidence="6 7" id="KW-0472">Membrane</keyword>
<protein>
    <submittedName>
        <fullName evidence="10">Mechanosensitive ion channel family protein</fullName>
    </submittedName>
</protein>
<organism evidence="10 11">
    <name type="scientific">Haloarchaeobius litoreus</name>
    <dbReference type="NCBI Taxonomy" id="755306"/>
    <lineage>
        <taxon>Archaea</taxon>
        <taxon>Methanobacteriati</taxon>
        <taxon>Methanobacteriota</taxon>
        <taxon>Stenosarchaea group</taxon>
        <taxon>Halobacteria</taxon>
        <taxon>Halobacteriales</taxon>
        <taxon>Halorubellaceae</taxon>
        <taxon>Haloarchaeobius</taxon>
    </lineage>
</organism>
<evidence type="ECO:0000256" key="1">
    <source>
        <dbReference type="ARBA" id="ARBA00004651"/>
    </source>
</evidence>
<proteinExistence type="inferred from homology"/>
<feature type="transmembrane region" description="Helical" evidence="7">
    <location>
        <begin position="20"/>
        <end position="40"/>
    </location>
</feature>
<name>A0ABD6DHL1_9EURY</name>
<accession>A0ABD6DHL1</accession>
<dbReference type="Gene3D" id="2.30.30.60">
    <property type="match status" value="1"/>
</dbReference>
<keyword evidence="11" id="KW-1185">Reference proteome</keyword>
<evidence type="ECO:0000259" key="9">
    <source>
        <dbReference type="Pfam" id="PF21082"/>
    </source>
</evidence>
<dbReference type="InterPro" id="IPR010920">
    <property type="entry name" value="LSM_dom_sf"/>
</dbReference>
<evidence type="ECO:0000256" key="4">
    <source>
        <dbReference type="ARBA" id="ARBA00022692"/>
    </source>
</evidence>
<dbReference type="PANTHER" id="PTHR30221:SF1">
    <property type="entry name" value="SMALL-CONDUCTANCE MECHANOSENSITIVE CHANNEL"/>
    <property type="match status" value="1"/>
</dbReference>
<dbReference type="InterPro" id="IPR049278">
    <property type="entry name" value="MS_channel_C"/>
</dbReference>
<dbReference type="InterPro" id="IPR011014">
    <property type="entry name" value="MscS_channel_TM-2"/>
</dbReference>
<keyword evidence="4 7" id="KW-0812">Transmembrane</keyword>
<comment type="subcellular location">
    <subcellularLocation>
        <location evidence="1">Cell membrane</location>
        <topology evidence="1">Multi-pass membrane protein</topology>
    </subcellularLocation>
</comment>
<evidence type="ECO:0000256" key="3">
    <source>
        <dbReference type="ARBA" id="ARBA00022475"/>
    </source>
</evidence>
<dbReference type="InterPro" id="IPR045275">
    <property type="entry name" value="MscS_archaea/bacteria_type"/>
</dbReference>
<gene>
    <name evidence="10" type="ORF">ACFSBL_06255</name>
</gene>
<dbReference type="RefSeq" id="WP_390293006.1">
    <property type="nucleotide sequence ID" value="NZ_JANHJR010000001.1"/>
</dbReference>
<dbReference type="InterPro" id="IPR006685">
    <property type="entry name" value="MscS_channel_2nd"/>
</dbReference>
<evidence type="ECO:0000256" key="5">
    <source>
        <dbReference type="ARBA" id="ARBA00022989"/>
    </source>
</evidence>
<dbReference type="Pfam" id="PF21082">
    <property type="entry name" value="MS_channel_3rd"/>
    <property type="match status" value="1"/>
</dbReference>
<feature type="domain" description="Mechanosensitive ion channel MscS C-terminal" evidence="9">
    <location>
        <begin position="254"/>
        <end position="336"/>
    </location>
</feature>
<dbReference type="SUPFAM" id="SSF82689">
    <property type="entry name" value="Mechanosensitive channel protein MscS (YggB), C-terminal domain"/>
    <property type="match status" value="1"/>
</dbReference>
<feature type="transmembrane region" description="Helical" evidence="7">
    <location>
        <begin position="133"/>
        <end position="154"/>
    </location>
</feature>
<evidence type="ECO:0000259" key="8">
    <source>
        <dbReference type="Pfam" id="PF00924"/>
    </source>
</evidence>
<dbReference type="Gene3D" id="1.10.287.1260">
    <property type="match status" value="1"/>
</dbReference>
<evidence type="ECO:0000256" key="7">
    <source>
        <dbReference type="SAM" id="Phobius"/>
    </source>
</evidence>
<dbReference type="Proteomes" id="UP001597034">
    <property type="component" value="Unassembled WGS sequence"/>
</dbReference>
<evidence type="ECO:0000313" key="10">
    <source>
        <dbReference type="EMBL" id="MFD1645280.1"/>
    </source>
</evidence>
<dbReference type="GO" id="GO:0005886">
    <property type="term" value="C:plasma membrane"/>
    <property type="evidence" value="ECO:0007669"/>
    <property type="project" value="UniProtKB-SubCell"/>
</dbReference>
<dbReference type="InterPro" id="IPR011066">
    <property type="entry name" value="MscS_channel_C_sf"/>
</dbReference>
<dbReference type="EMBL" id="JBHUDO010000002">
    <property type="protein sequence ID" value="MFD1645280.1"/>
    <property type="molecule type" value="Genomic_DNA"/>
</dbReference>
<dbReference type="SUPFAM" id="SSF82861">
    <property type="entry name" value="Mechanosensitive channel protein MscS (YggB), transmembrane region"/>
    <property type="match status" value="1"/>
</dbReference>
<dbReference type="SUPFAM" id="SSF50182">
    <property type="entry name" value="Sm-like ribonucleoproteins"/>
    <property type="match status" value="1"/>
</dbReference>
<dbReference type="AlphaFoldDB" id="A0ABD6DHL1"/>
<dbReference type="Gene3D" id="3.30.70.100">
    <property type="match status" value="1"/>
</dbReference>
<dbReference type="Pfam" id="PF00924">
    <property type="entry name" value="MS_channel_2nd"/>
    <property type="match status" value="1"/>
</dbReference>
<keyword evidence="5 7" id="KW-1133">Transmembrane helix</keyword>
<evidence type="ECO:0000256" key="2">
    <source>
        <dbReference type="ARBA" id="ARBA00008017"/>
    </source>
</evidence>
<evidence type="ECO:0000256" key="6">
    <source>
        <dbReference type="ARBA" id="ARBA00023136"/>
    </source>
</evidence>
<dbReference type="PANTHER" id="PTHR30221">
    <property type="entry name" value="SMALL-CONDUCTANCE MECHANOSENSITIVE CHANNEL"/>
    <property type="match status" value="1"/>
</dbReference>
<comment type="similarity">
    <text evidence="2">Belongs to the MscS (TC 1.A.23) family.</text>
</comment>
<dbReference type="InterPro" id="IPR023408">
    <property type="entry name" value="MscS_beta-dom_sf"/>
</dbReference>
<evidence type="ECO:0000313" key="11">
    <source>
        <dbReference type="Proteomes" id="UP001597034"/>
    </source>
</evidence>
<feature type="domain" description="Mechanosensitive ion channel MscS" evidence="8">
    <location>
        <begin position="178"/>
        <end position="244"/>
    </location>
</feature>
<sequence length="369" mass="40444">MFAGMSEFLAGVPPAERTVLVLGISLVSAVLLEVVVLRLARRFVKGTESEIDNIVVEELRLPLVVTAGLVGVFVLTQPDFGGADVIYQDQLGTFFGQPSASVIVLVWARALNNVVNRVVESVQKTGRFDFAPVFSNVWTLVVLVGAAFFLLTIWNIEITPLLGAAGVAGIAIGFAAKDTVANFFGGLALYFDDTYKIGDYVVLDTGDAGTVVRVGIRSTTLLTRDEVMVTVPNSVLNSARIINESAPQRRKRIRIPLTVGYGTDLDEFEEVVLAVSVDESLVQDSPKPRMRFRQFGDSGLEYELLCWVSSPSREQKARHRLNRTIYRRLLDEDIEMPFPKRDVTLTLSDAERDAIADVDGLATAESDDD</sequence>
<comment type="caution">
    <text evidence="10">The sequence shown here is derived from an EMBL/GenBank/DDBJ whole genome shotgun (WGS) entry which is preliminary data.</text>
</comment>
<keyword evidence="3" id="KW-1003">Cell membrane</keyword>
<reference evidence="10 11" key="1">
    <citation type="journal article" date="2019" name="Int. J. Syst. Evol. Microbiol.">
        <title>The Global Catalogue of Microorganisms (GCM) 10K type strain sequencing project: providing services to taxonomists for standard genome sequencing and annotation.</title>
        <authorList>
            <consortium name="The Broad Institute Genomics Platform"/>
            <consortium name="The Broad Institute Genome Sequencing Center for Infectious Disease"/>
            <person name="Wu L."/>
            <person name="Ma J."/>
        </authorList>
    </citation>
    <scope>NUCLEOTIDE SEQUENCE [LARGE SCALE GENOMIC DNA]</scope>
    <source>
        <strain evidence="10 11">CGMCC 1.10390</strain>
    </source>
</reference>